<dbReference type="NCBIfam" id="TIGR01509">
    <property type="entry name" value="HAD-SF-IA-v3"/>
    <property type="match status" value="1"/>
</dbReference>
<dbReference type="FunFam" id="3.40.50.1000:FF:000022">
    <property type="entry name" value="Phosphoglycolate phosphatase"/>
    <property type="match status" value="1"/>
</dbReference>
<dbReference type="Gene3D" id="3.40.50.1000">
    <property type="entry name" value="HAD superfamily/HAD-like"/>
    <property type="match status" value="1"/>
</dbReference>
<dbReference type="EMBL" id="UOGF01000108">
    <property type="protein sequence ID" value="VAX33392.1"/>
    <property type="molecule type" value="Genomic_DNA"/>
</dbReference>
<dbReference type="SFLD" id="SFLDG01135">
    <property type="entry name" value="C1.5.6:_HAD__Beta-PGM__Phospha"/>
    <property type="match status" value="1"/>
</dbReference>
<dbReference type="InterPro" id="IPR006439">
    <property type="entry name" value="HAD-SF_hydro_IA"/>
</dbReference>
<dbReference type="InterPro" id="IPR050155">
    <property type="entry name" value="HAD-like_hydrolase_sf"/>
</dbReference>
<dbReference type="InterPro" id="IPR023198">
    <property type="entry name" value="PGP-like_dom2"/>
</dbReference>
<dbReference type="Pfam" id="PF13419">
    <property type="entry name" value="HAD_2"/>
    <property type="match status" value="1"/>
</dbReference>
<dbReference type="SFLD" id="SFLDG01129">
    <property type="entry name" value="C1.5:_HAD__Beta-PGM__Phosphata"/>
    <property type="match status" value="1"/>
</dbReference>
<dbReference type="Gene3D" id="1.10.150.240">
    <property type="entry name" value="Putative phosphatase, domain 2"/>
    <property type="match status" value="1"/>
</dbReference>
<dbReference type="PANTHER" id="PTHR43434">
    <property type="entry name" value="PHOSPHOGLYCOLATE PHOSPHATASE"/>
    <property type="match status" value="1"/>
</dbReference>
<dbReference type="InterPro" id="IPR036412">
    <property type="entry name" value="HAD-like_sf"/>
</dbReference>
<dbReference type="SFLD" id="SFLDS00003">
    <property type="entry name" value="Haloacid_Dehalogenase"/>
    <property type="match status" value="1"/>
</dbReference>
<dbReference type="AlphaFoldDB" id="A0A3B1CY72"/>
<proteinExistence type="predicted"/>
<dbReference type="InterPro" id="IPR041492">
    <property type="entry name" value="HAD_2"/>
</dbReference>
<protein>
    <recommendedName>
        <fullName evidence="2">Phosphoglycolate phosphatase</fullName>
    </recommendedName>
</protein>
<evidence type="ECO:0008006" key="2">
    <source>
        <dbReference type="Google" id="ProtNLM"/>
    </source>
</evidence>
<sequence length="214" mass="23697">MRHIELLIFDLDGTLIDSKRDIANSLNLTFREVGLPELTHELIYTYVGNGVRQLMIDAVGSNDSKFIDHTLACFEQHYLEHLLDETCLFPGVAEVLAHFEDKKIALATNKPTHYTEKIMTGLNLQVQFDLVISASPTMQLKPHPAMLLETLQTLDVVPADAIMIGDSLNDIHAAMAAGVSACGVGYGFGEAKTLKSETPDFFIDESKELMTLFK</sequence>
<evidence type="ECO:0000313" key="1">
    <source>
        <dbReference type="EMBL" id="VAX33392.1"/>
    </source>
</evidence>
<dbReference type="GO" id="GO:0008967">
    <property type="term" value="F:phosphoglycolate phosphatase activity"/>
    <property type="evidence" value="ECO:0007669"/>
    <property type="project" value="TreeGrafter"/>
</dbReference>
<dbReference type="SUPFAM" id="SSF56784">
    <property type="entry name" value="HAD-like"/>
    <property type="match status" value="1"/>
</dbReference>
<reference evidence="1" key="1">
    <citation type="submission" date="2018-06" db="EMBL/GenBank/DDBJ databases">
        <authorList>
            <person name="Zhirakovskaya E."/>
        </authorList>
    </citation>
    <scope>NUCLEOTIDE SEQUENCE</scope>
</reference>
<dbReference type="NCBIfam" id="TIGR01549">
    <property type="entry name" value="HAD-SF-IA-v1"/>
    <property type="match status" value="1"/>
</dbReference>
<gene>
    <name evidence="1" type="ORF">MNBD_NITROSPIRAE01-466</name>
</gene>
<dbReference type="InterPro" id="IPR023214">
    <property type="entry name" value="HAD_sf"/>
</dbReference>
<organism evidence="1">
    <name type="scientific">hydrothermal vent metagenome</name>
    <dbReference type="NCBI Taxonomy" id="652676"/>
    <lineage>
        <taxon>unclassified sequences</taxon>
        <taxon>metagenomes</taxon>
        <taxon>ecological metagenomes</taxon>
    </lineage>
</organism>
<dbReference type="PANTHER" id="PTHR43434:SF1">
    <property type="entry name" value="PHOSPHOGLYCOLATE PHOSPHATASE"/>
    <property type="match status" value="1"/>
</dbReference>
<dbReference type="GO" id="GO:0006281">
    <property type="term" value="P:DNA repair"/>
    <property type="evidence" value="ECO:0007669"/>
    <property type="project" value="TreeGrafter"/>
</dbReference>
<name>A0A3B1CY72_9ZZZZ</name>
<dbReference type="GO" id="GO:0005829">
    <property type="term" value="C:cytosol"/>
    <property type="evidence" value="ECO:0007669"/>
    <property type="project" value="TreeGrafter"/>
</dbReference>
<accession>A0A3B1CY72</accession>